<dbReference type="AlphaFoldDB" id="A0A163A5Q5"/>
<dbReference type="OrthoDB" id="2389915at2759"/>
<dbReference type="InParanoid" id="A0A163A5Q5"/>
<dbReference type="GeneID" id="28992849"/>
<dbReference type="Pfam" id="PF02992">
    <property type="entry name" value="Transposase_21"/>
    <property type="match status" value="1"/>
</dbReference>
<reference evidence="2" key="1">
    <citation type="submission" date="2015-06" db="EMBL/GenBank/DDBJ databases">
        <title>Expansion of signal transduction pathways in fungi by whole-genome duplication.</title>
        <authorList>
            <consortium name="DOE Joint Genome Institute"/>
            <person name="Corrochano L.M."/>
            <person name="Kuo A."/>
            <person name="Marcet-Houben M."/>
            <person name="Polaino S."/>
            <person name="Salamov A."/>
            <person name="Villalobos J.M."/>
            <person name="Alvarez M.I."/>
            <person name="Avalos J."/>
            <person name="Benito E.P."/>
            <person name="Benoit I."/>
            <person name="Burger G."/>
            <person name="Camino L.P."/>
            <person name="Canovas D."/>
            <person name="Cerda-Olmedo E."/>
            <person name="Cheng J.-F."/>
            <person name="Dominguez A."/>
            <person name="Elias M."/>
            <person name="Eslava A.P."/>
            <person name="Glaser F."/>
            <person name="Grimwood J."/>
            <person name="Gutierrez G."/>
            <person name="Heitman J."/>
            <person name="Henrissat B."/>
            <person name="Iturriaga E.A."/>
            <person name="Lang B.F."/>
            <person name="Lavin J.L."/>
            <person name="Lee S."/>
            <person name="Li W."/>
            <person name="Lindquist E."/>
            <person name="Lopez-Garcia S."/>
            <person name="Luque E.M."/>
            <person name="Marcos A.T."/>
            <person name="Martin J."/>
            <person name="McCluskey K."/>
            <person name="Medina H.R."/>
            <person name="Miralles-Duran A."/>
            <person name="Miyazaki A."/>
            <person name="Munoz-Torres E."/>
            <person name="Oguiza J.A."/>
            <person name="Ohm R."/>
            <person name="Olmedo M."/>
            <person name="Orejas M."/>
            <person name="Ortiz-Castellanos L."/>
            <person name="Pisabarro A.G."/>
            <person name="Rodriguez-Romero J."/>
            <person name="Ruiz-Herrera J."/>
            <person name="Ruiz-Vazquez R."/>
            <person name="Sanz C."/>
            <person name="Schackwitz W."/>
            <person name="Schmutz J."/>
            <person name="Shahriari M."/>
            <person name="Shelest E."/>
            <person name="Silva-Franco F."/>
            <person name="Soanes D."/>
            <person name="Syed K."/>
            <person name="Tagua V.G."/>
            <person name="Talbot N.J."/>
            <person name="Thon M."/>
            <person name="De vries R.P."/>
            <person name="Wiebenga A."/>
            <person name="Yadav J.S."/>
            <person name="Braun E.L."/>
            <person name="Baker S."/>
            <person name="Garre V."/>
            <person name="Horwitz B."/>
            <person name="Torres-Martinez S."/>
            <person name="Idnurm A."/>
            <person name="Herrera-Estrella A."/>
            <person name="Gabaldon T."/>
            <person name="Grigoriev I.V."/>
        </authorList>
    </citation>
    <scope>NUCLEOTIDE SEQUENCE [LARGE SCALE GENOMIC DNA]</scope>
    <source>
        <strain evidence="2">NRRL 1555(-)</strain>
    </source>
</reference>
<organism evidence="1 2">
    <name type="scientific">Phycomyces blakesleeanus (strain ATCC 8743b / DSM 1359 / FGSC 10004 / NBRC 33097 / NRRL 1555)</name>
    <dbReference type="NCBI Taxonomy" id="763407"/>
    <lineage>
        <taxon>Eukaryota</taxon>
        <taxon>Fungi</taxon>
        <taxon>Fungi incertae sedis</taxon>
        <taxon>Mucoromycota</taxon>
        <taxon>Mucoromycotina</taxon>
        <taxon>Mucoromycetes</taxon>
        <taxon>Mucorales</taxon>
        <taxon>Phycomycetaceae</taxon>
        <taxon>Phycomyces</taxon>
    </lineage>
</organism>
<proteinExistence type="predicted"/>
<protein>
    <submittedName>
        <fullName evidence="1">Uncharacterized protein</fullName>
    </submittedName>
</protein>
<evidence type="ECO:0000313" key="2">
    <source>
        <dbReference type="Proteomes" id="UP000077315"/>
    </source>
</evidence>
<dbReference type="VEuPathDB" id="FungiDB:PHYBLDRAFT_147756"/>
<accession>A0A163A5Q5</accession>
<dbReference type="InterPro" id="IPR004242">
    <property type="entry name" value="Transposase_21"/>
</dbReference>
<dbReference type="PANTHER" id="PTHR46579:SF1">
    <property type="entry name" value="F5_8 TYPE C DOMAIN-CONTAINING PROTEIN"/>
    <property type="match status" value="1"/>
</dbReference>
<dbReference type="STRING" id="763407.A0A163A5Q5"/>
<sequence>MNIKDLLNNDSETRTSGHMLDDSFFVKRSNRIEDRIIAQACEKFNNRNKVATTAPMDFDKFLAAGNSNHNEAESMDTDDVQVESVEEINENIDYMSDNDYGYSRVRNPDRVYNAPVDHVTDYEHFVPTHVSNSRAQAVSLELFSMFFENNVSREVYDKCIKIVNKYMAELGSTKVDSLLSYYRVDILLKEEYPVKSVAYDMCINGCCRFSTVEEGDFIDEDETCPHCGEDRYKVERASVKPAQTFQIVPLSEQLRFELAHPEEWAKMAYGTRCLAGRREDVREDIFDGDAVGRLLDRGVVGQDDILVSMFVDQFNPFKNAKMASSVIHVINLNIDPKERYKAGNMIQLAIIPGPNHPKDIASFLELVLDDLRNLGANGLQFQTDSGLVIAKVHLVMATGDTPAVSDLMNLAHHNAHHRCRACFSYGARDSSTTCIVERDGPSLLRTEESLHQSVGGMYGVKGPNIFKDLPTMTSTAFFGLDEMHLLGHGTGQQLYVALGGKFCPTINDGGRNAHGIHLQDRLKHHRYPFALDVSLEDIDKAICASRADIPADFTGTWRSLKESNGKRKAVDWIDFLLFVVPTIVVDHFVFDRTKAAVMKLVTACRIAQQWRITAANIQEAEEAIGRCHAFLRCEIEEKRLKPTVFVTNQHMLVHLSYMMREMGPLRAYSCRPIERTIGVYSAAIKSRKKPGKNMENLLLGKAAIHHCLGCRPVICATNDRRTSNFEVASNDVAGPQLWSRPTRSSLAELAAAIGIECQDLVRSLVPFWAREGIVSFEENDEVVCANKMWKDSVVYRVRSSVDSRHGRANNLAVLDDAREYRFILKFFSQTVNRVTRLFAAIDCLSDVQRVNQDLFPAWDSLAPGVVKVVDVKSIKGIAGLVHDPNDEAIWHIIWPLLKYNQ</sequence>
<dbReference type="EMBL" id="KV440986">
    <property type="protein sequence ID" value="OAD71251.1"/>
    <property type="molecule type" value="Genomic_DNA"/>
</dbReference>
<dbReference type="Proteomes" id="UP000077315">
    <property type="component" value="Unassembled WGS sequence"/>
</dbReference>
<dbReference type="RefSeq" id="XP_018289291.1">
    <property type="nucleotide sequence ID" value="XM_018431943.1"/>
</dbReference>
<keyword evidence="2" id="KW-1185">Reference proteome</keyword>
<dbReference type="PANTHER" id="PTHR46579">
    <property type="entry name" value="F5/8 TYPE C DOMAIN-CONTAINING PROTEIN-RELATED"/>
    <property type="match status" value="1"/>
</dbReference>
<gene>
    <name evidence="1" type="ORF">PHYBLDRAFT_147756</name>
</gene>
<name>A0A163A5Q5_PHYB8</name>
<evidence type="ECO:0000313" key="1">
    <source>
        <dbReference type="EMBL" id="OAD71251.1"/>
    </source>
</evidence>